<evidence type="ECO:0000313" key="9">
    <source>
        <dbReference type="EMBL" id="TDR23655.1"/>
    </source>
</evidence>
<dbReference type="PANTHER" id="PTHR33209:SF1">
    <property type="entry name" value="PEPTIDASE S49 DOMAIN-CONTAINING PROTEIN"/>
    <property type="match status" value="1"/>
</dbReference>
<accession>A0A4R6XUH1</accession>
<sequence>MFRMNHKHYTDETMTNQSTMKTFFDFFTKPFIWVANFTRHVLLLLVFLLVLWLIFGGERINLTDKTALVIAPKGFVVDQYSGDPKSQALQNIQGSDIPETRMRDILKAIDLATEDDKISALVLNPDYMWGAGLANLREIERAVDRFRTNSGKPVIAMATNLSQGQYYFANLADEILMDPQGFLFLQGFGSYRNYFKDGLDKLGVDVHLFKVGEYKSAAEPYVRNDMSQEAKEAGLHFMNDLWETYLTGIAKRRGLSTEVIKEIVELQAQKLIEKNGSVADMALDNGLVDRIMKKPFMHKHIAEYSSFDDDNNHFRSIDFEDYLSLKGNNKTLSQNRIAVVVAEGTIVGGEQPPGTIGGASTSALLQQARLDRTVKAVVLRVNSPGGGVYPSEQIRREVDALKIAGKPVVVSMGNVAASGGYWVSMTADTIWADEATITGSIGIYGLLMTYPELFNKLGIHTDGVGTTKWVGAFSPDKDLDPEFADLIQSNIEYGYEQFITSVATARGLSVDMVDRIARGRVWTAKQAHDLGLIDQLGGLEDAIKDAANKANVDEEYELVWVEQTLSLTDQLLVDFMAKAASQLNFNNPSNAVKLQKLLQPYQAELTLLLSQQPGQVLEMAHCFCDFSRLP</sequence>
<keyword evidence="10" id="KW-1185">Reference proteome</keyword>
<dbReference type="CDD" id="cd07023">
    <property type="entry name" value="S49_Sppa_N_C"/>
    <property type="match status" value="1"/>
</dbReference>
<evidence type="ECO:0000313" key="10">
    <source>
        <dbReference type="Proteomes" id="UP000295724"/>
    </source>
</evidence>
<dbReference type="AlphaFoldDB" id="A0A4R6XUH1"/>
<dbReference type="InterPro" id="IPR047217">
    <property type="entry name" value="S49_SppA_67K_type_N"/>
</dbReference>
<dbReference type="PANTHER" id="PTHR33209">
    <property type="entry name" value="PROTEASE 4"/>
    <property type="match status" value="1"/>
</dbReference>
<feature type="active site" description="Proton donor/acceptor" evidence="7">
    <location>
        <position position="215"/>
    </location>
</feature>
<dbReference type="NCBIfam" id="TIGR00706">
    <property type="entry name" value="SppA_dom"/>
    <property type="match status" value="1"/>
</dbReference>
<dbReference type="OrthoDB" id="9764363at2"/>
<dbReference type="CDD" id="cd07018">
    <property type="entry name" value="S49_SppA_67K_type"/>
    <property type="match status" value="1"/>
</dbReference>
<feature type="domain" description="Peptidase S49" evidence="8">
    <location>
        <begin position="149"/>
        <end position="292"/>
    </location>
</feature>
<evidence type="ECO:0000256" key="6">
    <source>
        <dbReference type="ARBA" id="ARBA00023136"/>
    </source>
</evidence>
<evidence type="ECO:0000256" key="4">
    <source>
        <dbReference type="ARBA" id="ARBA00022801"/>
    </source>
</evidence>
<dbReference type="NCBIfam" id="TIGR00705">
    <property type="entry name" value="SppA_67K"/>
    <property type="match status" value="1"/>
</dbReference>
<dbReference type="GO" id="GO:0016020">
    <property type="term" value="C:membrane"/>
    <property type="evidence" value="ECO:0007669"/>
    <property type="project" value="UniProtKB-SubCell"/>
</dbReference>
<dbReference type="InterPro" id="IPR004634">
    <property type="entry name" value="Pept_S49_pIV"/>
</dbReference>
<dbReference type="Gene3D" id="3.90.226.10">
    <property type="entry name" value="2-enoyl-CoA Hydratase, Chain A, domain 1"/>
    <property type="match status" value="3"/>
</dbReference>
<keyword evidence="6" id="KW-0472">Membrane</keyword>
<evidence type="ECO:0000256" key="7">
    <source>
        <dbReference type="PIRSR" id="PIRSR001217-1"/>
    </source>
</evidence>
<dbReference type="Gene3D" id="6.20.330.10">
    <property type="match status" value="1"/>
</dbReference>
<keyword evidence="5" id="KW-0720">Serine protease</keyword>
<gene>
    <name evidence="9" type="ORF">C8D91_0519</name>
</gene>
<name>A0A4R6XUH1_9GAMM</name>
<dbReference type="GO" id="GO:0008236">
    <property type="term" value="F:serine-type peptidase activity"/>
    <property type="evidence" value="ECO:0007669"/>
    <property type="project" value="UniProtKB-KW"/>
</dbReference>
<evidence type="ECO:0000256" key="1">
    <source>
        <dbReference type="ARBA" id="ARBA00004370"/>
    </source>
</evidence>
<dbReference type="SUPFAM" id="SSF52096">
    <property type="entry name" value="ClpP/crotonase"/>
    <property type="match status" value="2"/>
</dbReference>
<dbReference type="InterPro" id="IPR004635">
    <property type="entry name" value="Pept_S49_SppA"/>
</dbReference>
<comment type="caution">
    <text evidence="9">The sequence shown here is derived from an EMBL/GenBank/DDBJ whole genome shotgun (WGS) entry which is preliminary data.</text>
</comment>
<comment type="subcellular location">
    <subcellularLocation>
        <location evidence="1">Membrane</location>
    </subcellularLocation>
</comment>
<evidence type="ECO:0000259" key="8">
    <source>
        <dbReference type="Pfam" id="PF01343"/>
    </source>
</evidence>
<keyword evidence="3 9" id="KW-0645">Protease</keyword>
<dbReference type="InterPro" id="IPR047272">
    <property type="entry name" value="S49_SppA_C"/>
</dbReference>
<evidence type="ECO:0000256" key="5">
    <source>
        <dbReference type="ARBA" id="ARBA00022825"/>
    </source>
</evidence>
<reference evidence="9 10" key="1">
    <citation type="submission" date="2019-03" db="EMBL/GenBank/DDBJ databases">
        <title>Genomic Encyclopedia of Type Strains, Phase IV (KMG-IV): sequencing the most valuable type-strain genomes for metagenomic binning, comparative biology and taxonomic classification.</title>
        <authorList>
            <person name="Goeker M."/>
        </authorList>
    </citation>
    <scope>NUCLEOTIDE SEQUENCE [LARGE SCALE GENOMIC DNA]</scope>
    <source>
        <strain evidence="9 10">DSM 25488</strain>
    </source>
</reference>
<comment type="similarity">
    <text evidence="2">Belongs to the peptidase S49 family.</text>
</comment>
<dbReference type="EMBL" id="SNZB01000001">
    <property type="protein sequence ID" value="TDR23655.1"/>
    <property type="molecule type" value="Genomic_DNA"/>
</dbReference>
<dbReference type="Pfam" id="PF01343">
    <property type="entry name" value="Peptidase_S49"/>
    <property type="match status" value="2"/>
</dbReference>
<organism evidence="9 10">
    <name type="scientific">Marinicella litoralis</name>
    <dbReference type="NCBI Taxonomy" id="644220"/>
    <lineage>
        <taxon>Bacteria</taxon>
        <taxon>Pseudomonadati</taxon>
        <taxon>Pseudomonadota</taxon>
        <taxon>Gammaproteobacteria</taxon>
        <taxon>Lysobacterales</taxon>
        <taxon>Marinicellaceae</taxon>
        <taxon>Marinicella</taxon>
    </lineage>
</organism>
<dbReference type="InterPro" id="IPR029045">
    <property type="entry name" value="ClpP/crotonase-like_dom_sf"/>
</dbReference>
<evidence type="ECO:0000256" key="3">
    <source>
        <dbReference type="ARBA" id="ARBA00022670"/>
    </source>
</evidence>
<feature type="active site" description="Nucleophile" evidence="7">
    <location>
        <position position="418"/>
    </location>
</feature>
<dbReference type="InterPro" id="IPR002142">
    <property type="entry name" value="Peptidase_S49"/>
</dbReference>
<keyword evidence="4" id="KW-0378">Hydrolase</keyword>
<protein>
    <submittedName>
        <fullName evidence="9">Protease-4</fullName>
    </submittedName>
</protein>
<proteinExistence type="inferred from homology"/>
<feature type="domain" description="Peptidase S49" evidence="8">
    <location>
        <begin position="402"/>
        <end position="552"/>
    </location>
</feature>
<dbReference type="PIRSF" id="PIRSF001217">
    <property type="entry name" value="Protease_4_SppA"/>
    <property type="match status" value="1"/>
</dbReference>
<evidence type="ECO:0000256" key="2">
    <source>
        <dbReference type="ARBA" id="ARBA00008683"/>
    </source>
</evidence>
<dbReference type="GO" id="GO:0006465">
    <property type="term" value="P:signal peptide processing"/>
    <property type="evidence" value="ECO:0007669"/>
    <property type="project" value="InterPro"/>
</dbReference>
<dbReference type="Proteomes" id="UP000295724">
    <property type="component" value="Unassembled WGS sequence"/>
</dbReference>